<comment type="caution">
    <text evidence="2">The sequence shown here is derived from an EMBL/GenBank/DDBJ whole genome shotgun (WGS) entry which is preliminary data.</text>
</comment>
<evidence type="ECO:0000256" key="1">
    <source>
        <dbReference type="SAM" id="SignalP"/>
    </source>
</evidence>
<keyword evidence="1" id="KW-0732">Signal</keyword>
<dbReference type="RefSeq" id="WP_241040520.1">
    <property type="nucleotide sequence ID" value="NZ_BAAAJF010000014.1"/>
</dbReference>
<protein>
    <recommendedName>
        <fullName evidence="4">Small secreted protein</fullName>
    </recommendedName>
</protein>
<name>A0ABS9TMV1_9PSEU</name>
<evidence type="ECO:0008006" key="4">
    <source>
        <dbReference type="Google" id="ProtNLM"/>
    </source>
</evidence>
<dbReference type="Proteomes" id="UP001299970">
    <property type="component" value="Unassembled WGS sequence"/>
</dbReference>
<dbReference type="PROSITE" id="PS51257">
    <property type="entry name" value="PROKAR_LIPOPROTEIN"/>
    <property type="match status" value="1"/>
</dbReference>
<proteinExistence type="predicted"/>
<dbReference type="EMBL" id="JAKXMK010000028">
    <property type="protein sequence ID" value="MCH6169862.1"/>
    <property type="molecule type" value="Genomic_DNA"/>
</dbReference>
<organism evidence="2 3">
    <name type="scientific">Pseudonocardia alaniniphila</name>
    <dbReference type="NCBI Taxonomy" id="75291"/>
    <lineage>
        <taxon>Bacteria</taxon>
        <taxon>Bacillati</taxon>
        <taxon>Actinomycetota</taxon>
        <taxon>Actinomycetes</taxon>
        <taxon>Pseudonocardiales</taxon>
        <taxon>Pseudonocardiaceae</taxon>
        <taxon>Pseudonocardia</taxon>
    </lineage>
</organism>
<keyword evidence="3" id="KW-1185">Reference proteome</keyword>
<evidence type="ECO:0000313" key="3">
    <source>
        <dbReference type="Proteomes" id="UP001299970"/>
    </source>
</evidence>
<evidence type="ECO:0000313" key="2">
    <source>
        <dbReference type="EMBL" id="MCH6169862.1"/>
    </source>
</evidence>
<feature type="signal peptide" evidence="1">
    <location>
        <begin position="1"/>
        <end position="24"/>
    </location>
</feature>
<feature type="chain" id="PRO_5045955660" description="Small secreted protein" evidence="1">
    <location>
        <begin position="25"/>
        <end position="184"/>
    </location>
</feature>
<reference evidence="2 3" key="1">
    <citation type="submission" date="2022-03" db="EMBL/GenBank/DDBJ databases">
        <title>Pseudonocardia alaer sp. nov., a novel actinomycete isolated from reed forest soil.</title>
        <authorList>
            <person name="Wang L."/>
        </authorList>
    </citation>
    <scope>NUCLEOTIDE SEQUENCE [LARGE SCALE GENOMIC DNA]</scope>
    <source>
        <strain evidence="2 3">Y-16303</strain>
    </source>
</reference>
<accession>A0ABS9TMV1</accession>
<sequence>MSTRRLTYTLASAFVLLVVTGCGTGGDSDAEAVAWTNQVCGALSGFARAATTQPQVNGADPVATVRGLGDYFTATGTAVQGSITALDAIGPSPVAGGDEYVARLKGALTQIRTGFDAARGQLTTVDTSSVQTMSVALPTALAPLQELRNMADPTAGLQANDELKAAADKAANCQQVRSTTSPAR</sequence>
<gene>
    <name evidence="2" type="ORF">MMF94_29535</name>
</gene>